<feature type="domain" description="Serine aminopeptidase S33" evidence="2">
    <location>
        <begin position="145"/>
        <end position="241"/>
    </location>
</feature>
<protein>
    <recommendedName>
        <fullName evidence="2">Serine aminopeptidase S33 domain-containing protein</fullName>
    </recommendedName>
</protein>
<dbReference type="GeneID" id="19012969"/>
<feature type="compositionally biased region" description="Basic residues" evidence="1">
    <location>
        <begin position="247"/>
        <end position="257"/>
    </location>
</feature>
<organism evidence="3 4">
    <name type="scientific">Bathycoccus prasinos</name>
    <dbReference type="NCBI Taxonomy" id="41875"/>
    <lineage>
        <taxon>Eukaryota</taxon>
        <taxon>Viridiplantae</taxon>
        <taxon>Chlorophyta</taxon>
        <taxon>Mamiellophyceae</taxon>
        <taxon>Mamiellales</taxon>
        <taxon>Bathycoccaceae</taxon>
        <taxon>Bathycoccus</taxon>
    </lineage>
</organism>
<dbReference type="InterPro" id="IPR022742">
    <property type="entry name" value="Hydrolase_4"/>
</dbReference>
<dbReference type="EMBL" id="FO082268">
    <property type="protein sequence ID" value="CCO18694.1"/>
    <property type="molecule type" value="Genomic_DNA"/>
</dbReference>
<evidence type="ECO:0000259" key="2">
    <source>
        <dbReference type="Pfam" id="PF12146"/>
    </source>
</evidence>
<dbReference type="eggNOG" id="ENOG502SUPM">
    <property type="taxonomic scope" value="Eukaryota"/>
</dbReference>
<dbReference type="OrthoDB" id="408373at2759"/>
<evidence type="ECO:0000256" key="1">
    <source>
        <dbReference type="SAM" id="MobiDB-lite"/>
    </source>
</evidence>
<reference evidence="3 4" key="1">
    <citation type="submission" date="2011-10" db="EMBL/GenBank/DDBJ databases">
        <authorList>
            <person name="Genoscope - CEA"/>
        </authorList>
    </citation>
    <scope>NUCLEOTIDE SEQUENCE [LARGE SCALE GENOMIC DNA]</scope>
    <source>
        <strain evidence="3 4">RCC 1105</strain>
    </source>
</reference>
<evidence type="ECO:0000313" key="3">
    <source>
        <dbReference type="EMBL" id="CCO18694.1"/>
    </source>
</evidence>
<feature type="compositionally biased region" description="Acidic residues" evidence="1">
    <location>
        <begin position="123"/>
        <end position="140"/>
    </location>
</feature>
<dbReference type="InterPro" id="IPR029058">
    <property type="entry name" value="AB_hydrolase_fold"/>
</dbReference>
<keyword evidence="4" id="KW-1185">Reference proteome</keyword>
<dbReference type="AlphaFoldDB" id="K8EL38"/>
<name>K8EL38_9CHLO</name>
<dbReference type="SUPFAM" id="SSF53474">
    <property type="entry name" value="alpha/beta-Hydrolases"/>
    <property type="match status" value="1"/>
</dbReference>
<feature type="region of interest" description="Disordered" evidence="1">
    <location>
        <begin position="1"/>
        <end position="48"/>
    </location>
</feature>
<accession>K8EL38</accession>
<gene>
    <name evidence="3" type="ordered locus">Bathy11g02900</name>
</gene>
<dbReference type="RefSeq" id="XP_007510349.1">
    <property type="nucleotide sequence ID" value="XM_007510287.1"/>
</dbReference>
<evidence type="ECO:0000313" key="4">
    <source>
        <dbReference type="Proteomes" id="UP000198341"/>
    </source>
</evidence>
<dbReference type="Pfam" id="PF12146">
    <property type="entry name" value="Hydrolase_4"/>
    <property type="match status" value="1"/>
</dbReference>
<dbReference type="Proteomes" id="UP000198341">
    <property type="component" value="Chromosome 11"/>
</dbReference>
<feature type="region of interest" description="Disordered" evidence="1">
    <location>
        <begin position="247"/>
        <end position="275"/>
    </location>
</feature>
<dbReference type="KEGG" id="bpg:Bathy11g02900"/>
<dbReference type="Gene3D" id="3.40.50.1820">
    <property type="entry name" value="alpha/beta hydrolase"/>
    <property type="match status" value="1"/>
</dbReference>
<sequence>MTIQTNAGLSRLSNENHEQHETTREEEEHNILMQEEENTTTTNTKEEHWAPLHEDISELRIAEGVALEAKVYGDEDAPVQVVWGHGLGSSMTNEDKESLWNFWDVSERGDASSAGNGTATTTCDEDGSDGSASEEEEEVGLENLENLKDEKVRIVRYNARGHGYSSPAETSSQAKWENMAADMLKVANLKQQTRISKKTGKEKKQKLILGGASMGAAVVLHAAVQRGDVFPDGMVLVIPPTIYEQRKKREKNLKKKAREGPPPPPRLRKPRPIFDGEPEEVYVPRATVEFGMRDESYVAVSVGAAQSNLPPPEEISNVVAKVPCLLLAWDCGDKTHPVKSAEELKKLIPHCEMHVAKTLEDTEQWPRMIRDFIRSISRSSEGNVVRREGATVTTMFHDKDYETEVTTTDWDTTDHDRY</sequence>
<feature type="compositionally biased region" description="Polar residues" evidence="1">
    <location>
        <begin position="1"/>
        <end position="13"/>
    </location>
</feature>
<feature type="compositionally biased region" description="Low complexity" evidence="1">
    <location>
        <begin position="111"/>
        <end position="122"/>
    </location>
</feature>
<proteinExistence type="predicted"/>
<feature type="compositionally biased region" description="Basic and acidic residues" evidence="1">
    <location>
        <begin position="14"/>
        <end position="30"/>
    </location>
</feature>
<feature type="region of interest" description="Disordered" evidence="1">
    <location>
        <begin position="109"/>
        <end position="140"/>
    </location>
</feature>